<reference evidence="3 4" key="1">
    <citation type="submission" date="2024-02" db="EMBL/GenBank/DDBJ databases">
        <title>Complete genome sequence of Pelagibacterium nitratireducens ZH15.</title>
        <authorList>
            <person name="Zhao L.H."/>
        </authorList>
    </citation>
    <scope>NUCLEOTIDE SEQUENCE [LARGE SCALE GENOMIC DNA]</scope>
    <source>
        <strain evidence="3 4">ZH15</strain>
    </source>
</reference>
<name>A0ABZ2HW90_9HYPH</name>
<dbReference type="PANTHER" id="PTHR42949">
    <property type="entry name" value="ANAEROBIC GLYCEROL-3-PHOSPHATE DEHYDROGENASE SUBUNIT B"/>
    <property type="match status" value="1"/>
</dbReference>
<dbReference type="Proteomes" id="UP001369958">
    <property type="component" value="Chromosome"/>
</dbReference>
<dbReference type="PRINTS" id="PR00469">
    <property type="entry name" value="PNDRDTASEII"/>
</dbReference>
<gene>
    <name evidence="3" type="ORF">V6617_12860</name>
</gene>
<evidence type="ECO:0000259" key="2">
    <source>
        <dbReference type="Pfam" id="PF07992"/>
    </source>
</evidence>
<protein>
    <submittedName>
        <fullName evidence="3">FAD-dependent oxidoreductase</fullName>
    </submittedName>
</protein>
<dbReference type="EMBL" id="CP146275">
    <property type="protein sequence ID" value="WWT31893.1"/>
    <property type="molecule type" value="Genomic_DNA"/>
</dbReference>
<dbReference type="InterPro" id="IPR023753">
    <property type="entry name" value="FAD/NAD-binding_dom"/>
</dbReference>
<dbReference type="InterPro" id="IPR051691">
    <property type="entry name" value="Metab_Enz_Cyan_OpOx_G3PDH"/>
</dbReference>
<dbReference type="SUPFAM" id="SSF51905">
    <property type="entry name" value="FAD/NAD(P)-binding domain"/>
    <property type="match status" value="1"/>
</dbReference>
<dbReference type="InterPro" id="IPR036188">
    <property type="entry name" value="FAD/NAD-bd_sf"/>
</dbReference>
<sequence length="660" mass="68931">MSESARLCGALPPEFSRPVIDRTRPVRFRLNGRAFAGFEGDTIFTALLANGVHTAGKFGADSVALDAYTAPPIALEGNEGRPDLAMPMTICPAVNGASLVSAGPVPAVTNTLAARLLPRRKDTLGLVYKTGAAEPGGWIDSAATRTIWADVAIVGGGVAGLSAALAAARKGLRVCLVEKETTLGGLSEFFGKAEGEPDPEDTISQLASQIGESGLITLLLGTMAFDLSGKSIRAIRVLRTGALPQPEHLSITADTIVLATGMVGRMPIFSGNRLAGVDEASAAWRLAARHNIWPGASAHIHSTTNAGYRMALLGAASGKSIARTSDPRIDPQTRFIEFCKAYGYRLGWGMTIESAVPARRAGLAIHLANAENGAPADDAISCDRLIVSGGWQPDLDLWLKASGPVRWDGKAQTLVPHGPLDGVVLAGSVAGYLSLAGCIAHGKAALQTALDGQDRRVDDPRIDPVFDTPDGPLLVSRPGQPNTAAAFIAPGASGALSAPAARGWARLAGPQQNHASAALAGPLGPLEVVGEIVAQRLDPALAPTLCAERCILPRTLHRSADNAPFSAHVPEGIPLFLEHRFGADQVQWLVIVGQPRHFDPGCLVFANTDHRSPLEAIGVVLADEGDRLRVLLANMAMTPGATVYIRDGLTVLAARLERTV</sequence>
<evidence type="ECO:0000256" key="1">
    <source>
        <dbReference type="ARBA" id="ARBA00023002"/>
    </source>
</evidence>
<dbReference type="InterPro" id="IPR042204">
    <property type="entry name" value="2Fe-2S-bd_N"/>
</dbReference>
<evidence type="ECO:0000313" key="4">
    <source>
        <dbReference type="Proteomes" id="UP001369958"/>
    </source>
</evidence>
<dbReference type="PRINTS" id="PR00368">
    <property type="entry name" value="FADPNR"/>
</dbReference>
<proteinExistence type="predicted"/>
<accession>A0ABZ2HW90</accession>
<feature type="domain" description="FAD/NAD(P)-binding" evidence="2">
    <location>
        <begin position="150"/>
        <end position="272"/>
    </location>
</feature>
<organism evidence="3 4">
    <name type="scientific">Pelagibacterium nitratireducens</name>
    <dbReference type="NCBI Taxonomy" id="1046114"/>
    <lineage>
        <taxon>Bacteria</taxon>
        <taxon>Pseudomonadati</taxon>
        <taxon>Pseudomonadota</taxon>
        <taxon>Alphaproteobacteria</taxon>
        <taxon>Hyphomicrobiales</taxon>
        <taxon>Devosiaceae</taxon>
        <taxon>Pelagibacterium</taxon>
    </lineage>
</organism>
<dbReference type="PANTHER" id="PTHR42949:SF3">
    <property type="entry name" value="ANAEROBIC GLYCEROL-3-PHOSPHATE DEHYDROGENASE SUBUNIT B"/>
    <property type="match status" value="1"/>
</dbReference>
<keyword evidence="1" id="KW-0560">Oxidoreductase</keyword>
<dbReference type="Gene3D" id="3.10.20.440">
    <property type="entry name" value="2Fe-2S iron-sulphur cluster binding domain, sarcosine oxidase, alpha subunit, N-terminal domain"/>
    <property type="match status" value="1"/>
</dbReference>
<dbReference type="Pfam" id="PF07992">
    <property type="entry name" value="Pyr_redox_2"/>
    <property type="match status" value="1"/>
</dbReference>
<dbReference type="Gene3D" id="3.50.50.60">
    <property type="entry name" value="FAD/NAD(P)-binding domain"/>
    <property type="match status" value="1"/>
</dbReference>
<dbReference type="RefSeq" id="WP_338607354.1">
    <property type="nucleotide sequence ID" value="NZ_CP146275.1"/>
</dbReference>
<keyword evidence="4" id="KW-1185">Reference proteome</keyword>
<evidence type="ECO:0000313" key="3">
    <source>
        <dbReference type="EMBL" id="WWT31893.1"/>
    </source>
</evidence>
<dbReference type="Pfam" id="PF13510">
    <property type="entry name" value="Fer2_4"/>
    <property type="match status" value="1"/>
</dbReference>